<protein>
    <submittedName>
        <fullName evidence="2">Enolase</fullName>
    </submittedName>
</protein>
<dbReference type="SUPFAM" id="SSF54826">
    <property type="entry name" value="Enolase N-terminal domain-like"/>
    <property type="match status" value="1"/>
</dbReference>
<comment type="caution">
    <text evidence="2">The sequence shown here is derived from an EMBL/GenBank/DDBJ whole genome shotgun (WGS) entry which is preliminary data.</text>
</comment>
<feature type="domain" description="Enolase N-terminal" evidence="1">
    <location>
        <begin position="9"/>
        <end position="67"/>
    </location>
</feature>
<proteinExistence type="predicted"/>
<evidence type="ECO:0000313" key="2">
    <source>
        <dbReference type="EMBL" id="MBB2996332.1"/>
    </source>
</evidence>
<evidence type="ECO:0000313" key="3">
    <source>
        <dbReference type="Proteomes" id="UP000523000"/>
    </source>
</evidence>
<accession>A0A839QSU0</accession>
<gene>
    <name evidence="2" type="ORF">E9229_002523</name>
</gene>
<dbReference type="Proteomes" id="UP000523000">
    <property type="component" value="Unassembled WGS sequence"/>
</dbReference>
<name>A0A839QSU0_9MICC</name>
<dbReference type="AlphaFoldDB" id="A0A839QSU0"/>
<dbReference type="Pfam" id="PF03952">
    <property type="entry name" value="Enolase_N"/>
    <property type="match status" value="1"/>
</dbReference>
<sequence>MSELSLFPVSAWPILDSRGFPTLQVKLHSIGGLVFDRSVPEGGSTGVPEAKNLCDDGPAWPGQGVQRHWLG</sequence>
<organism evidence="2 3">
    <name type="scientific">Paeniglutamicibacter cryotolerans</name>
    <dbReference type="NCBI Taxonomy" id="670079"/>
    <lineage>
        <taxon>Bacteria</taxon>
        <taxon>Bacillati</taxon>
        <taxon>Actinomycetota</taxon>
        <taxon>Actinomycetes</taxon>
        <taxon>Micrococcales</taxon>
        <taxon>Micrococcaceae</taxon>
        <taxon>Paeniglutamicibacter</taxon>
    </lineage>
</organism>
<dbReference type="InterPro" id="IPR020811">
    <property type="entry name" value="Enolase_N"/>
</dbReference>
<reference evidence="2 3" key="1">
    <citation type="submission" date="2020-08" db="EMBL/GenBank/DDBJ databases">
        <title>Sequencing the genomes of 1000 actinobacteria strains.</title>
        <authorList>
            <person name="Klenk H.-P."/>
        </authorList>
    </citation>
    <scope>NUCLEOTIDE SEQUENCE [LARGE SCALE GENOMIC DNA]</scope>
    <source>
        <strain evidence="2 3">DSM 22826</strain>
    </source>
</reference>
<dbReference type="RefSeq" id="WP_183511603.1">
    <property type="nucleotide sequence ID" value="NZ_BAABGK010000012.1"/>
</dbReference>
<keyword evidence="3" id="KW-1185">Reference proteome</keyword>
<dbReference type="Gene3D" id="3.30.390.10">
    <property type="entry name" value="Enolase-like, N-terminal domain"/>
    <property type="match status" value="1"/>
</dbReference>
<evidence type="ECO:0000259" key="1">
    <source>
        <dbReference type="Pfam" id="PF03952"/>
    </source>
</evidence>
<dbReference type="EMBL" id="JACHVS010000001">
    <property type="protein sequence ID" value="MBB2996332.1"/>
    <property type="molecule type" value="Genomic_DNA"/>
</dbReference>
<dbReference type="InterPro" id="IPR029017">
    <property type="entry name" value="Enolase-like_N"/>
</dbReference>